<feature type="region of interest" description="Disordered" evidence="2">
    <location>
        <begin position="379"/>
        <end position="407"/>
    </location>
</feature>
<proteinExistence type="predicted"/>
<feature type="coiled-coil region" evidence="1">
    <location>
        <begin position="157"/>
        <end position="206"/>
    </location>
</feature>
<feature type="compositionally biased region" description="Polar residues" evidence="2">
    <location>
        <begin position="379"/>
        <end position="401"/>
    </location>
</feature>
<evidence type="ECO:0008006" key="5">
    <source>
        <dbReference type="Google" id="ProtNLM"/>
    </source>
</evidence>
<gene>
    <name evidence="3" type="ORF">CHILSU_LOCUS3487</name>
</gene>
<evidence type="ECO:0000256" key="1">
    <source>
        <dbReference type="SAM" id="Coils"/>
    </source>
</evidence>
<organism evidence="3 4">
    <name type="scientific">Chilo suppressalis</name>
    <name type="common">Asiatic rice borer moth</name>
    <dbReference type="NCBI Taxonomy" id="168631"/>
    <lineage>
        <taxon>Eukaryota</taxon>
        <taxon>Metazoa</taxon>
        <taxon>Ecdysozoa</taxon>
        <taxon>Arthropoda</taxon>
        <taxon>Hexapoda</taxon>
        <taxon>Insecta</taxon>
        <taxon>Pterygota</taxon>
        <taxon>Neoptera</taxon>
        <taxon>Endopterygota</taxon>
        <taxon>Lepidoptera</taxon>
        <taxon>Glossata</taxon>
        <taxon>Ditrysia</taxon>
        <taxon>Pyraloidea</taxon>
        <taxon>Crambidae</taxon>
        <taxon>Crambinae</taxon>
        <taxon>Chilo</taxon>
    </lineage>
</organism>
<evidence type="ECO:0000313" key="3">
    <source>
        <dbReference type="EMBL" id="CAH0400296.1"/>
    </source>
</evidence>
<dbReference type="EMBL" id="OU963910">
    <property type="protein sequence ID" value="CAH0400296.1"/>
    <property type="molecule type" value="Genomic_DNA"/>
</dbReference>
<protein>
    <recommendedName>
        <fullName evidence="5">Zinc finger PHD-type domain-containing protein</fullName>
    </recommendedName>
</protein>
<keyword evidence="4" id="KW-1185">Reference proteome</keyword>
<sequence length="407" mass="47407">MSPTCAGCNKKIPKREFLTCSYCQKNYDLECANVSSQRFYNTMTLEHKQRWKCQACYCKMPKIGNENTPVRSKDCNNIVEEQCKSPEVNNITVRKCSVVQRNDSLCSVNSENTTFLGDDTVNNMRITNRPELTLQSVSEVISQKLAENNINVISQLRNIIQEEVKQAIELLKKESKQQINNLSEQNRNRILEIQEINTKIDNLQKENCLLKKQLEELGTKTILCKENKYPENDSKKIVLYGLAEYYMEPENYLLDRIHGLFWDLMGVDLTGYIEDISRIGRYNKNGNRPLVIEFISRRIVKQIIENSYSLKRSGLSVSEFLDKTTLLRRKAMREEMFLARQRGLHAVLRNNQLYVDGKIFNFNQNPNAETLINTSMNKENQGKLTESTPNPRNSFDNNYSFRKQRFN</sequence>
<dbReference type="Proteomes" id="UP001153292">
    <property type="component" value="Chromosome 17"/>
</dbReference>
<keyword evidence="1" id="KW-0175">Coiled coil</keyword>
<evidence type="ECO:0000313" key="4">
    <source>
        <dbReference type="Proteomes" id="UP001153292"/>
    </source>
</evidence>
<dbReference type="InterPro" id="IPR011011">
    <property type="entry name" value="Znf_FYVE_PHD"/>
</dbReference>
<accession>A0ABN8B328</accession>
<evidence type="ECO:0000256" key="2">
    <source>
        <dbReference type="SAM" id="MobiDB-lite"/>
    </source>
</evidence>
<name>A0ABN8B328_CHISP</name>
<reference evidence="3" key="1">
    <citation type="submission" date="2021-12" db="EMBL/GenBank/DDBJ databases">
        <authorList>
            <person name="King R."/>
        </authorList>
    </citation>
    <scope>NUCLEOTIDE SEQUENCE</scope>
</reference>
<dbReference type="SUPFAM" id="SSF57903">
    <property type="entry name" value="FYVE/PHD zinc finger"/>
    <property type="match status" value="1"/>
</dbReference>